<dbReference type="RefSeq" id="WP_030603306.1">
    <property type="nucleotide sequence ID" value="NZ_CP108164.1"/>
</dbReference>
<dbReference type="GeneID" id="97279852"/>
<proteinExistence type="predicted"/>
<reference evidence="3 4" key="1">
    <citation type="submission" date="2022-10" db="EMBL/GenBank/DDBJ databases">
        <title>The complete genomes of actinobacterial strains from the NBC collection.</title>
        <authorList>
            <person name="Joergensen T.S."/>
            <person name="Alvarez Arevalo M."/>
            <person name="Sterndorff E.B."/>
            <person name="Faurdal D."/>
            <person name="Vuksanovic O."/>
            <person name="Mourched A.-S."/>
            <person name="Charusanti P."/>
            <person name="Shaw S."/>
            <person name="Blin K."/>
            <person name="Weber T."/>
        </authorList>
    </citation>
    <scope>NUCLEOTIDE SEQUENCE [LARGE SCALE GENOMIC DNA]</scope>
    <source>
        <strain evidence="3 4">NBC_00156</strain>
    </source>
</reference>
<organism evidence="3 4">
    <name type="scientific">Streptomyces achromogenes</name>
    <dbReference type="NCBI Taxonomy" id="67255"/>
    <lineage>
        <taxon>Bacteria</taxon>
        <taxon>Bacillati</taxon>
        <taxon>Actinomycetota</taxon>
        <taxon>Actinomycetes</taxon>
        <taxon>Kitasatosporales</taxon>
        <taxon>Streptomycetaceae</taxon>
        <taxon>Streptomyces</taxon>
    </lineage>
</organism>
<dbReference type="InterPro" id="IPR050564">
    <property type="entry name" value="F420-G6PD/mer"/>
</dbReference>
<dbReference type="Gene3D" id="3.20.20.30">
    <property type="entry name" value="Luciferase-like domain"/>
    <property type="match status" value="1"/>
</dbReference>
<gene>
    <name evidence="3" type="ORF">OG350_05480</name>
</gene>
<feature type="domain" description="Luciferase-like" evidence="2">
    <location>
        <begin position="14"/>
        <end position="291"/>
    </location>
</feature>
<dbReference type="InterPro" id="IPR011251">
    <property type="entry name" value="Luciferase-like_dom"/>
</dbReference>
<dbReference type="Proteomes" id="UP001622557">
    <property type="component" value="Chromosome"/>
</dbReference>
<keyword evidence="1" id="KW-0560">Oxidoreductase</keyword>
<evidence type="ECO:0000256" key="1">
    <source>
        <dbReference type="ARBA" id="ARBA00023002"/>
    </source>
</evidence>
<dbReference type="PANTHER" id="PTHR43244:SF1">
    <property type="entry name" value="5,10-METHYLENETETRAHYDROMETHANOPTERIN REDUCTASE"/>
    <property type="match status" value="1"/>
</dbReference>
<dbReference type="Pfam" id="PF00296">
    <property type="entry name" value="Bac_luciferase"/>
    <property type="match status" value="1"/>
</dbReference>
<dbReference type="EMBL" id="CP108164">
    <property type="protein sequence ID" value="WTQ79788.1"/>
    <property type="molecule type" value="Genomic_DNA"/>
</dbReference>
<accession>A0ABZ1KGN1</accession>
<dbReference type="CDD" id="cd01097">
    <property type="entry name" value="Tetrahydromethanopterin_reductase"/>
    <property type="match status" value="1"/>
</dbReference>
<evidence type="ECO:0000259" key="2">
    <source>
        <dbReference type="Pfam" id="PF00296"/>
    </source>
</evidence>
<dbReference type="PANTHER" id="PTHR43244">
    <property type="match status" value="1"/>
</dbReference>
<dbReference type="InterPro" id="IPR036661">
    <property type="entry name" value="Luciferase-like_sf"/>
</dbReference>
<protein>
    <submittedName>
        <fullName evidence="3">LLM class flavin-dependent oxidoreductase</fullName>
    </submittedName>
</protein>
<dbReference type="SUPFAM" id="SSF51679">
    <property type="entry name" value="Bacterial luciferase-like"/>
    <property type="match status" value="1"/>
</dbReference>
<keyword evidence="4" id="KW-1185">Reference proteome</keyword>
<evidence type="ECO:0000313" key="3">
    <source>
        <dbReference type="EMBL" id="WTQ79788.1"/>
    </source>
</evidence>
<evidence type="ECO:0000313" key="4">
    <source>
        <dbReference type="Proteomes" id="UP001622557"/>
    </source>
</evidence>
<name>A0ABZ1KGN1_STRAH</name>
<sequence length="321" mass="34278">MTDHSFLVPFVPIRPEQLLPFAALAQWSGTHRMWQGQTVSSDPLQTFTYAAASGFRTPVGTSVSLMPFCHPLEAALRVRSLAAGTGHSVVAGFGPGATVLQRSLLGSAYRSQLGAVRDYVTIVRALLEEGQVQYEGEFYSCRGQMPRLPLPPIEVGLGVLRPGMAELAGEIADVAITWLTPVDYLRSTVIPALRKGAEKAGRPVPRLVALVPVALHAPDRDVTRLALASNSGHMRLPHYIDMLSRSGIAVDMQNSPEASAKALVAGGAFLYGDEQELKARLAEYADAGVDEIVLNLTGVAGTHGNHIALRETEILLKAVGS</sequence>